<keyword evidence="3" id="KW-1185">Reference proteome</keyword>
<proteinExistence type="predicted"/>
<feature type="compositionally biased region" description="Basic and acidic residues" evidence="1">
    <location>
        <begin position="113"/>
        <end position="134"/>
    </location>
</feature>
<feature type="compositionally biased region" description="Basic and acidic residues" evidence="1">
    <location>
        <begin position="64"/>
        <end position="82"/>
    </location>
</feature>
<reference evidence="2" key="1">
    <citation type="submission" date="2022-03" db="EMBL/GenBank/DDBJ databases">
        <authorList>
            <person name="Tunstrom K."/>
        </authorList>
    </citation>
    <scope>NUCLEOTIDE SEQUENCE</scope>
</reference>
<organism evidence="2 3">
    <name type="scientific">Euphydryas editha</name>
    <name type="common">Edith's checkerspot</name>
    <dbReference type="NCBI Taxonomy" id="104508"/>
    <lineage>
        <taxon>Eukaryota</taxon>
        <taxon>Metazoa</taxon>
        <taxon>Ecdysozoa</taxon>
        <taxon>Arthropoda</taxon>
        <taxon>Hexapoda</taxon>
        <taxon>Insecta</taxon>
        <taxon>Pterygota</taxon>
        <taxon>Neoptera</taxon>
        <taxon>Endopterygota</taxon>
        <taxon>Lepidoptera</taxon>
        <taxon>Glossata</taxon>
        <taxon>Ditrysia</taxon>
        <taxon>Papilionoidea</taxon>
        <taxon>Nymphalidae</taxon>
        <taxon>Nymphalinae</taxon>
        <taxon>Euphydryas</taxon>
    </lineage>
</organism>
<protein>
    <submittedName>
        <fullName evidence="2">Uncharacterized protein</fullName>
    </submittedName>
</protein>
<feature type="compositionally biased region" description="Basic residues" evidence="1">
    <location>
        <begin position="102"/>
        <end position="112"/>
    </location>
</feature>
<evidence type="ECO:0000256" key="1">
    <source>
        <dbReference type="SAM" id="MobiDB-lite"/>
    </source>
</evidence>
<name>A0AAU9UHR7_EUPED</name>
<comment type="caution">
    <text evidence="2">The sequence shown here is derived from an EMBL/GenBank/DDBJ whole genome shotgun (WGS) entry which is preliminary data.</text>
</comment>
<evidence type="ECO:0000313" key="2">
    <source>
        <dbReference type="EMBL" id="CAH2097269.1"/>
    </source>
</evidence>
<feature type="region of interest" description="Disordered" evidence="1">
    <location>
        <begin position="34"/>
        <end position="161"/>
    </location>
</feature>
<dbReference type="EMBL" id="CAKOGL010000017">
    <property type="protein sequence ID" value="CAH2097269.1"/>
    <property type="molecule type" value="Genomic_DNA"/>
</dbReference>
<gene>
    <name evidence="2" type="ORF">EEDITHA_LOCUS12513</name>
</gene>
<evidence type="ECO:0000313" key="3">
    <source>
        <dbReference type="Proteomes" id="UP001153954"/>
    </source>
</evidence>
<dbReference type="AlphaFoldDB" id="A0AAU9UHR7"/>
<dbReference type="Proteomes" id="UP001153954">
    <property type="component" value="Unassembled WGS sequence"/>
</dbReference>
<accession>A0AAU9UHR7</accession>
<sequence>MRVGYDRGDVSDRYGCLMASKNSEVTVYEDRGEDLGYLRPRSITPSPPASPAVDEPAPSGSERLQLRVEVQKAEQLSKRAAPESRPSSMAVATFIHATISQKHNKLSHHSSPKKAEQEERQAEALNRFIKDDSRRHPKASPAARTRADMGQVSPPRLRPASTPLQHAENALIEFLAITKANREVSLAI</sequence>